<dbReference type="SUPFAM" id="SSF52540">
    <property type="entry name" value="P-loop containing nucleoside triphosphate hydrolases"/>
    <property type="match status" value="1"/>
</dbReference>
<evidence type="ECO:0000259" key="2">
    <source>
        <dbReference type="PROSITE" id="PS51194"/>
    </source>
</evidence>
<dbReference type="GO" id="GO:0005524">
    <property type="term" value="F:ATP binding"/>
    <property type="evidence" value="ECO:0007669"/>
    <property type="project" value="InterPro"/>
</dbReference>
<keyword evidence="3" id="KW-0378">Hydrolase</keyword>
<feature type="domain" description="Helicase ATP-binding" evidence="1">
    <location>
        <begin position="311"/>
        <end position="462"/>
    </location>
</feature>
<dbReference type="GO" id="GO:0005829">
    <property type="term" value="C:cytosol"/>
    <property type="evidence" value="ECO:0007669"/>
    <property type="project" value="TreeGrafter"/>
</dbReference>
<dbReference type="Gene3D" id="3.40.50.300">
    <property type="entry name" value="P-loop containing nucleotide triphosphate hydrolases"/>
    <property type="match status" value="2"/>
</dbReference>
<dbReference type="Gene3D" id="3.30.870.10">
    <property type="entry name" value="Endonuclease Chain A"/>
    <property type="match status" value="1"/>
</dbReference>
<dbReference type="Pfam" id="PF04851">
    <property type="entry name" value="ResIII"/>
    <property type="match status" value="1"/>
</dbReference>
<dbReference type="Pfam" id="PF13091">
    <property type="entry name" value="PLDc_2"/>
    <property type="match status" value="1"/>
</dbReference>
<dbReference type="InterPro" id="IPR021835">
    <property type="entry name" value="DUF3427"/>
</dbReference>
<gene>
    <name evidence="3" type="ORF">BTO28_12400</name>
</gene>
<dbReference type="Proteomes" id="UP000188613">
    <property type="component" value="Unassembled WGS sequence"/>
</dbReference>
<comment type="caution">
    <text evidence="3">The sequence shown here is derived from an EMBL/GenBank/DDBJ whole genome shotgun (WGS) entry which is preliminary data.</text>
</comment>
<dbReference type="SMART" id="SM00487">
    <property type="entry name" value="DEXDc"/>
    <property type="match status" value="1"/>
</dbReference>
<dbReference type="InterPro" id="IPR006935">
    <property type="entry name" value="Helicase/UvrB_N"/>
</dbReference>
<dbReference type="AlphaFoldDB" id="A0A1V2A6R4"/>
<dbReference type="PROSITE" id="PS51192">
    <property type="entry name" value="HELICASE_ATP_BIND_1"/>
    <property type="match status" value="1"/>
</dbReference>
<dbReference type="RefSeq" id="WP_076766772.1">
    <property type="nucleotide sequence ID" value="NZ_MSFI01000020.1"/>
</dbReference>
<dbReference type="Pfam" id="PF26350">
    <property type="entry name" value="DUF8090"/>
    <property type="match status" value="1"/>
</dbReference>
<dbReference type="PROSITE" id="PS51194">
    <property type="entry name" value="HELICASE_CTER"/>
    <property type="match status" value="1"/>
</dbReference>
<dbReference type="GO" id="GO:0016787">
    <property type="term" value="F:hydrolase activity"/>
    <property type="evidence" value="ECO:0007669"/>
    <property type="project" value="InterPro"/>
</dbReference>
<dbReference type="STRING" id="1714355.BTO28_12400"/>
<dbReference type="InterPro" id="IPR058403">
    <property type="entry name" value="DUF8090"/>
</dbReference>
<evidence type="ECO:0000313" key="4">
    <source>
        <dbReference type="Proteomes" id="UP000188613"/>
    </source>
</evidence>
<keyword evidence="4" id="KW-1185">Reference proteome</keyword>
<feature type="domain" description="Helicase C-terminal" evidence="2">
    <location>
        <begin position="520"/>
        <end position="670"/>
    </location>
</feature>
<dbReference type="InterPro" id="IPR014001">
    <property type="entry name" value="Helicase_ATP-bd"/>
</dbReference>
<accession>A0A1V2A6R4</accession>
<dbReference type="PANTHER" id="PTHR47396">
    <property type="entry name" value="TYPE I RESTRICTION ENZYME ECOKI R PROTEIN"/>
    <property type="match status" value="1"/>
</dbReference>
<dbReference type="SUPFAM" id="SSF56024">
    <property type="entry name" value="Phospholipase D/nuclease"/>
    <property type="match status" value="1"/>
</dbReference>
<dbReference type="EMBL" id="MSFI01000020">
    <property type="protein sequence ID" value="OMP66524.1"/>
    <property type="molecule type" value="Genomic_DNA"/>
</dbReference>
<dbReference type="GO" id="GO:0004519">
    <property type="term" value="F:endonuclease activity"/>
    <property type="evidence" value="ECO:0007669"/>
    <property type="project" value="UniProtKB-KW"/>
</dbReference>
<keyword evidence="3" id="KW-0540">Nuclease</keyword>
<dbReference type="PANTHER" id="PTHR47396:SF1">
    <property type="entry name" value="ATP-DEPENDENT HELICASE IRC3-RELATED"/>
    <property type="match status" value="1"/>
</dbReference>
<dbReference type="InterPro" id="IPR050742">
    <property type="entry name" value="Helicase_Restrict-Modif_Enz"/>
</dbReference>
<dbReference type="InterPro" id="IPR001650">
    <property type="entry name" value="Helicase_C-like"/>
</dbReference>
<sequence length="1035" mass="120115">MEKGWKEELYQQDKLYPKNQLIQRLTPKEYSEALILKTIRSLEGRFKELAESEKYDEMILLNKEVESVISKEFSTFKLPLSYITYNSEDTVPLLEQELFLSRADVLTNEKKSVKNFFKTLKFEMRTADRVEFMVSFTRMSGVQLLTKPLQELQKRGVPVRIITSTYLGITEPKALQHLLQFSNVEVKIIHTQKESFHTKAYLFGRDSGLNSVLIGSSNLSHSALINGRELNIRLPDTNHIPAYEKTTALFQSIWESDEAIQLTEDFIDTYSSWFKDQKQKGMVAEPTIATEEKTEFQPNAMQQEALKNLKNTRNLGNNKGVIIAATGTGKTYLAAFDVHQVQPKRLLFIAHREELLDNAIQTFEFVFNSTDLCGKLTGTKKEWNSQFVFSTIQTLSKDSTLQQFSPADFDYIIIDEFHHAEATTYKKVLDYFEPKFLLGLTATPERMDGRNVLSLCDHNIVYEVRLRQALEQQLLVPFHYFGIADETIDYSTIKTSNGFFVEDSLAEALNNEERVDFIINMMDMYGYHGTQLVCLGFCANVKHAKFMSESFNRKGLHTVYLTGKDSVEERQKMIARLENPADELQIIFTVNIFNEGIDIPKVNMMLFLRPTESSTVFIQQIGRGLRKYKGKEFVTILDFIGNYQKSFMIPLALAGQTNHQAFDRDALRLEVRHEFSDFPGGSYIDLDPVSQKELLDKIESIRMDTLAMLKALYQQFKNELGRSPELMDFLYSENAPSLKFFLNKYKTWLETKKKMNDLSVLEATWLEDLPLMQLMKDLEQKLPLKWPYEFLILKVAFEQGTASVQNVFSLAEKSFSKSISSAHKSLVLRSMERIKCGIVEGDTFILNDEIRSLFTDEEKYNYALERIDYGLIEFRRTFQSSSFFDNENKLVLYENYTRNDLIVLFEATQPEGSWREGVQRVNNHYLLFVNLNKAESVEDHLLYKDYFIDPSTFHWQSQNQTSHESKRGQDFQLHQEQDIHIHLFIRKFDQLHGVTLPFMYLGEANFVSSNGDKPMSIVWSLHNPLPEDLFMDFIR</sequence>
<proteinExistence type="predicted"/>
<keyword evidence="3" id="KW-0255">Endonuclease</keyword>
<dbReference type="Pfam" id="PF11907">
    <property type="entry name" value="DUF3427"/>
    <property type="match status" value="1"/>
</dbReference>
<reference evidence="3 4" key="1">
    <citation type="submission" date="2016-12" db="EMBL/GenBank/DDBJ databases">
        <title>Domibacillus sp. SAB 38T whole genome sequencing.</title>
        <authorList>
            <person name="Verma A."/>
            <person name="Ojha A.K."/>
            <person name="Krishnamurthi S."/>
        </authorList>
    </citation>
    <scope>NUCLEOTIDE SEQUENCE [LARGE SCALE GENOMIC DNA]</scope>
    <source>
        <strain evidence="3 4">SAB 38</strain>
    </source>
</reference>
<organism evidence="3 4">
    <name type="scientific">Domibacillus epiphyticus</name>
    <dbReference type="NCBI Taxonomy" id="1714355"/>
    <lineage>
        <taxon>Bacteria</taxon>
        <taxon>Bacillati</taxon>
        <taxon>Bacillota</taxon>
        <taxon>Bacilli</taxon>
        <taxon>Bacillales</taxon>
        <taxon>Bacillaceae</taxon>
        <taxon>Domibacillus</taxon>
    </lineage>
</organism>
<dbReference type="GO" id="GO:0003677">
    <property type="term" value="F:DNA binding"/>
    <property type="evidence" value="ECO:0007669"/>
    <property type="project" value="InterPro"/>
</dbReference>
<dbReference type="Pfam" id="PF00271">
    <property type="entry name" value="Helicase_C"/>
    <property type="match status" value="1"/>
</dbReference>
<protein>
    <submittedName>
        <fullName evidence="3">Restriction endonuclease subunit R</fullName>
    </submittedName>
</protein>
<dbReference type="InterPro" id="IPR027417">
    <property type="entry name" value="P-loop_NTPase"/>
</dbReference>
<dbReference type="InterPro" id="IPR025202">
    <property type="entry name" value="PLD-like_dom"/>
</dbReference>
<dbReference type="CDD" id="cd18799">
    <property type="entry name" value="SF2_C_EcoAI-like"/>
    <property type="match status" value="1"/>
</dbReference>
<name>A0A1V2A6R4_9BACI</name>
<evidence type="ECO:0000259" key="1">
    <source>
        <dbReference type="PROSITE" id="PS51192"/>
    </source>
</evidence>
<dbReference type="CDD" id="cd18032">
    <property type="entry name" value="DEXHc_RE_I_III_res"/>
    <property type="match status" value="1"/>
</dbReference>
<dbReference type="SMART" id="SM00490">
    <property type="entry name" value="HELICc"/>
    <property type="match status" value="1"/>
</dbReference>
<evidence type="ECO:0000313" key="3">
    <source>
        <dbReference type="EMBL" id="OMP66524.1"/>
    </source>
</evidence>